<keyword evidence="5 8" id="KW-0812">Transmembrane</keyword>
<dbReference type="InterPro" id="IPR001851">
    <property type="entry name" value="ABC_transp_permease"/>
</dbReference>
<proteinExistence type="predicted"/>
<dbReference type="OrthoDB" id="9784538at2"/>
<evidence type="ECO:0000256" key="6">
    <source>
        <dbReference type="ARBA" id="ARBA00022989"/>
    </source>
</evidence>
<dbReference type="STRING" id="760011.Spico_0099"/>
<dbReference type="PANTHER" id="PTHR32196">
    <property type="entry name" value="ABC TRANSPORTER PERMEASE PROTEIN YPHD-RELATED-RELATED"/>
    <property type="match status" value="1"/>
</dbReference>
<feature type="transmembrane region" description="Helical" evidence="8">
    <location>
        <begin position="230"/>
        <end position="250"/>
    </location>
</feature>
<keyword evidence="7 8" id="KW-0472">Membrane</keyword>
<reference evidence="9 10" key="2">
    <citation type="journal article" date="2012" name="Stand. Genomic Sci.">
        <title>Complete genome sequence of the termite hindgut bacterium Spirochaeta coccoides type strain (SPN1(T)), reclassification in the genus Sphaerochaeta as Sphaerochaeta coccoides comb. nov. and emendations of the family Spirochaetaceae and the genus Sphaerochaeta.</title>
        <authorList>
            <person name="Abt B."/>
            <person name="Han C."/>
            <person name="Scheuner C."/>
            <person name="Lu M."/>
            <person name="Lapidus A."/>
            <person name="Nolan M."/>
            <person name="Lucas S."/>
            <person name="Hammon N."/>
            <person name="Deshpande S."/>
            <person name="Cheng J.F."/>
            <person name="Tapia R."/>
            <person name="Goodwin L.A."/>
            <person name="Pitluck S."/>
            <person name="Liolios K."/>
            <person name="Pagani I."/>
            <person name="Ivanova N."/>
            <person name="Mavromatis K."/>
            <person name="Mikhailova N."/>
            <person name="Huntemann M."/>
            <person name="Pati A."/>
            <person name="Chen A."/>
            <person name="Palaniappan K."/>
            <person name="Land M."/>
            <person name="Hauser L."/>
            <person name="Brambilla E.M."/>
            <person name="Rohde M."/>
            <person name="Spring S."/>
            <person name="Gronow S."/>
            <person name="Goker M."/>
            <person name="Woyke T."/>
            <person name="Bristow J."/>
            <person name="Eisen J.A."/>
            <person name="Markowitz V."/>
            <person name="Hugenholtz P."/>
            <person name="Kyrpides N.C."/>
            <person name="Klenk H.P."/>
            <person name="Detter J.C."/>
        </authorList>
    </citation>
    <scope>NUCLEOTIDE SEQUENCE [LARGE SCALE GENOMIC DNA]</scope>
    <source>
        <strain evidence="10">ATCC BAA-1237 / DSM 17374 / SPN1</strain>
    </source>
</reference>
<gene>
    <name evidence="9" type="ordered locus">Spico_0099</name>
</gene>
<evidence type="ECO:0000256" key="5">
    <source>
        <dbReference type="ARBA" id="ARBA00022692"/>
    </source>
</evidence>
<dbReference type="RefSeq" id="WP_013738737.1">
    <property type="nucleotide sequence ID" value="NC_015436.1"/>
</dbReference>
<organism evidence="9 10">
    <name type="scientific">Parasphaerochaeta coccoides (strain ATCC BAA-1237 / DSM 17374 / SPN1)</name>
    <name type="common">Sphaerochaeta coccoides</name>
    <dbReference type="NCBI Taxonomy" id="760011"/>
    <lineage>
        <taxon>Bacteria</taxon>
        <taxon>Pseudomonadati</taxon>
        <taxon>Spirochaetota</taxon>
        <taxon>Spirochaetia</taxon>
        <taxon>Spirochaetales</taxon>
        <taxon>Sphaerochaetaceae</taxon>
        <taxon>Parasphaerochaeta</taxon>
    </lineage>
</organism>
<feature type="transmembrane region" description="Helical" evidence="8">
    <location>
        <begin position="80"/>
        <end position="97"/>
    </location>
</feature>
<keyword evidence="2" id="KW-0813">Transport</keyword>
<keyword evidence="6 8" id="KW-1133">Transmembrane helix</keyword>
<dbReference type="GO" id="GO:0005886">
    <property type="term" value="C:plasma membrane"/>
    <property type="evidence" value="ECO:0007669"/>
    <property type="project" value="UniProtKB-SubCell"/>
</dbReference>
<evidence type="ECO:0000256" key="2">
    <source>
        <dbReference type="ARBA" id="ARBA00022448"/>
    </source>
</evidence>
<dbReference type="HOGENOM" id="CLU_028880_4_1_12"/>
<name>F4GJ46_PARC1</name>
<protein>
    <submittedName>
        <fullName evidence="9">Inner-membrane translocator</fullName>
    </submittedName>
</protein>
<evidence type="ECO:0000256" key="1">
    <source>
        <dbReference type="ARBA" id="ARBA00004651"/>
    </source>
</evidence>
<dbReference type="PANTHER" id="PTHR32196:SF21">
    <property type="entry name" value="ABC TRANSPORTER PERMEASE PROTEIN YPHD-RELATED"/>
    <property type="match status" value="1"/>
</dbReference>
<reference evidence="10" key="1">
    <citation type="submission" date="2011-04" db="EMBL/GenBank/DDBJ databases">
        <title>The complete genome of Spirochaeta coccoides DSM 17374.</title>
        <authorList>
            <person name="Lucas S."/>
            <person name="Copeland A."/>
            <person name="Lapidus A."/>
            <person name="Bruce D."/>
            <person name="Goodwin L."/>
            <person name="Pitluck S."/>
            <person name="Peters L."/>
            <person name="Kyrpides N."/>
            <person name="Mavromatis K."/>
            <person name="Pagani I."/>
            <person name="Ivanova N."/>
            <person name="Ovchinnikova G."/>
            <person name="Lu M."/>
            <person name="Detter J.C."/>
            <person name="Tapia R."/>
            <person name="Han C."/>
            <person name="Land M."/>
            <person name="Hauser L."/>
            <person name="Markowitz V."/>
            <person name="Cheng J.-F."/>
            <person name="Hugenholtz P."/>
            <person name="Woyke T."/>
            <person name="Wu D."/>
            <person name="Spring S."/>
            <person name="Schroeder M."/>
            <person name="Brambilla E."/>
            <person name="Klenk H.-P."/>
            <person name="Eisen J.A."/>
        </authorList>
    </citation>
    <scope>NUCLEOTIDE SEQUENCE [LARGE SCALE GENOMIC DNA]</scope>
    <source>
        <strain evidence="10">ATCC BAA-1237 / DSM 17374 / SPN1</strain>
    </source>
</reference>
<keyword evidence="3" id="KW-1003">Cell membrane</keyword>
<evidence type="ECO:0000256" key="4">
    <source>
        <dbReference type="ARBA" id="ARBA00022519"/>
    </source>
</evidence>
<evidence type="ECO:0000313" key="9">
    <source>
        <dbReference type="EMBL" id="AEC01341.1"/>
    </source>
</evidence>
<feature type="transmembrane region" description="Helical" evidence="8">
    <location>
        <begin position="285"/>
        <end position="305"/>
    </location>
</feature>
<feature type="transmembrane region" description="Helical" evidence="8">
    <location>
        <begin position="136"/>
        <end position="156"/>
    </location>
</feature>
<sequence length="335" mass="35524">MTVVKHIVSMNDGRLERKARYFLLNHMLVVLLLLLVIVTAVVEPNSLSIGNITSILRRFGAPAFIALGLTFAIITGFIDLSIPGIVNFSAVLAIYLINPLGQVGALVVVLIFGLAAGMINGLLIIKSGGTTQAEGLFITFGMSQVWSAAAMLLSQGKTQQLRWCDRSYSLFTFLGSYKIGFVPIAMVVFVMVLILLNLLQKRTFAGRCMCLVGGNKTVARLSGIHVDRTILSAFMICGLMTVIGAVMLVGRVTTASPTVGSGFDTNAILAVVVGGTSLAGGKGNVFGTMLGVFLVILLANSMNLLGVSTHMQNVMNGAVLLLAIWADGRKTSQLK</sequence>
<dbReference type="GO" id="GO:0022857">
    <property type="term" value="F:transmembrane transporter activity"/>
    <property type="evidence" value="ECO:0007669"/>
    <property type="project" value="InterPro"/>
</dbReference>
<feature type="transmembrane region" description="Helical" evidence="8">
    <location>
        <begin position="176"/>
        <end position="199"/>
    </location>
</feature>
<dbReference type="CDD" id="cd06579">
    <property type="entry name" value="TM_PBP1_transp_AraH_like"/>
    <property type="match status" value="1"/>
</dbReference>
<evidence type="ECO:0000256" key="7">
    <source>
        <dbReference type="ARBA" id="ARBA00023136"/>
    </source>
</evidence>
<accession>F4GJ46</accession>
<keyword evidence="10" id="KW-1185">Reference proteome</keyword>
<evidence type="ECO:0000256" key="8">
    <source>
        <dbReference type="SAM" id="Phobius"/>
    </source>
</evidence>
<evidence type="ECO:0000256" key="3">
    <source>
        <dbReference type="ARBA" id="ARBA00022475"/>
    </source>
</evidence>
<dbReference type="Pfam" id="PF02653">
    <property type="entry name" value="BPD_transp_2"/>
    <property type="match status" value="1"/>
</dbReference>
<feature type="transmembrane region" description="Helical" evidence="8">
    <location>
        <begin position="103"/>
        <end position="124"/>
    </location>
</feature>
<keyword evidence="4" id="KW-0997">Cell inner membrane</keyword>
<feature type="transmembrane region" description="Helical" evidence="8">
    <location>
        <begin position="21"/>
        <end position="42"/>
    </location>
</feature>
<dbReference type="Proteomes" id="UP000007939">
    <property type="component" value="Chromosome"/>
</dbReference>
<dbReference type="KEGG" id="scc:Spico_0099"/>
<comment type="subcellular location">
    <subcellularLocation>
        <location evidence="1">Cell membrane</location>
        <topology evidence="1">Multi-pass membrane protein</topology>
    </subcellularLocation>
</comment>
<dbReference type="EMBL" id="CP002659">
    <property type="protein sequence ID" value="AEC01341.1"/>
    <property type="molecule type" value="Genomic_DNA"/>
</dbReference>
<evidence type="ECO:0000313" key="10">
    <source>
        <dbReference type="Proteomes" id="UP000007939"/>
    </source>
</evidence>
<dbReference type="AlphaFoldDB" id="F4GJ46"/>
<dbReference type="eggNOG" id="COG1172">
    <property type="taxonomic scope" value="Bacteria"/>
</dbReference>